<organism evidence="2 3">
    <name type="scientific">Panicum virgatum</name>
    <name type="common">Blackwell switchgrass</name>
    <dbReference type="NCBI Taxonomy" id="38727"/>
    <lineage>
        <taxon>Eukaryota</taxon>
        <taxon>Viridiplantae</taxon>
        <taxon>Streptophyta</taxon>
        <taxon>Embryophyta</taxon>
        <taxon>Tracheophyta</taxon>
        <taxon>Spermatophyta</taxon>
        <taxon>Magnoliopsida</taxon>
        <taxon>Liliopsida</taxon>
        <taxon>Poales</taxon>
        <taxon>Poaceae</taxon>
        <taxon>PACMAD clade</taxon>
        <taxon>Panicoideae</taxon>
        <taxon>Panicodae</taxon>
        <taxon>Paniceae</taxon>
        <taxon>Panicinae</taxon>
        <taxon>Panicum</taxon>
        <taxon>Panicum sect. Hiantes</taxon>
    </lineage>
</organism>
<name>A0A8T0XT94_PANVG</name>
<proteinExistence type="predicted"/>
<gene>
    <name evidence="2" type="ORF">PVAP13_1KG429805</name>
</gene>
<sequence>MSLCQRAACPAARARPYSLVSAQLPPNANQPPPGHIHPTGITSETQLSSAFSPVAPSEERNWKTAAFHSYPPGRARPHYFAAQKAVGAIQWPPLAQLGRAVIPVWPIVRLAVATVVRSARPSLEVRSR</sequence>
<comment type="caution">
    <text evidence="2">The sequence shown here is derived from an EMBL/GenBank/DDBJ whole genome shotgun (WGS) entry which is preliminary data.</text>
</comment>
<evidence type="ECO:0000256" key="1">
    <source>
        <dbReference type="SAM" id="MobiDB-lite"/>
    </source>
</evidence>
<dbReference type="EMBL" id="CM029037">
    <property type="protein sequence ID" value="KAG2660343.1"/>
    <property type="molecule type" value="Genomic_DNA"/>
</dbReference>
<feature type="region of interest" description="Disordered" evidence="1">
    <location>
        <begin position="22"/>
        <end position="41"/>
    </location>
</feature>
<evidence type="ECO:0000313" key="3">
    <source>
        <dbReference type="Proteomes" id="UP000823388"/>
    </source>
</evidence>
<protein>
    <submittedName>
        <fullName evidence="2">Uncharacterized protein</fullName>
    </submittedName>
</protein>
<dbReference type="AlphaFoldDB" id="A0A8T0XT94"/>
<accession>A0A8T0XT94</accession>
<reference evidence="2" key="1">
    <citation type="submission" date="2020-05" db="EMBL/GenBank/DDBJ databases">
        <title>WGS assembly of Panicum virgatum.</title>
        <authorList>
            <person name="Lovell J.T."/>
            <person name="Jenkins J."/>
            <person name="Shu S."/>
            <person name="Juenger T.E."/>
            <person name="Schmutz J."/>
        </authorList>
    </citation>
    <scope>NUCLEOTIDE SEQUENCE</scope>
    <source>
        <strain evidence="2">AP13</strain>
    </source>
</reference>
<evidence type="ECO:0000313" key="2">
    <source>
        <dbReference type="EMBL" id="KAG2660343.1"/>
    </source>
</evidence>
<keyword evidence="3" id="KW-1185">Reference proteome</keyword>
<dbReference type="Proteomes" id="UP000823388">
    <property type="component" value="Chromosome 1K"/>
</dbReference>